<accession>A0AAV5FNN8</accession>
<protein>
    <submittedName>
        <fullName evidence="1">Uncharacterized protein</fullName>
    </submittedName>
</protein>
<organism evidence="1 2">
    <name type="scientific">Eleusine coracana subsp. coracana</name>
    <dbReference type="NCBI Taxonomy" id="191504"/>
    <lineage>
        <taxon>Eukaryota</taxon>
        <taxon>Viridiplantae</taxon>
        <taxon>Streptophyta</taxon>
        <taxon>Embryophyta</taxon>
        <taxon>Tracheophyta</taxon>
        <taxon>Spermatophyta</taxon>
        <taxon>Magnoliopsida</taxon>
        <taxon>Liliopsida</taxon>
        <taxon>Poales</taxon>
        <taxon>Poaceae</taxon>
        <taxon>PACMAD clade</taxon>
        <taxon>Chloridoideae</taxon>
        <taxon>Cynodonteae</taxon>
        <taxon>Eleusininae</taxon>
        <taxon>Eleusine</taxon>
    </lineage>
</organism>
<evidence type="ECO:0000313" key="1">
    <source>
        <dbReference type="EMBL" id="GJN36085.1"/>
    </source>
</evidence>
<sequence length="101" mass="11664">MLTNKISVREKNQTFFFWSCCILPEVTKNHPSEDLYREGPASCLDLTKPDPPRNGTTRLLRKGAHCTALTRKYPKVMTAVRRSSKAQSWNKVERISQRTQL</sequence>
<dbReference type="AlphaFoldDB" id="A0AAV5FNN8"/>
<reference evidence="1" key="2">
    <citation type="submission" date="2021-12" db="EMBL/GenBank/DDBJ databases">
        <title>Resequencing data analysis of finger millet.</title>
        <authorList>
            <person name="Hatakeyama M."/>
            <person name="Aluri S."/>
            <person name="Balachadran M.T."/>
            <person name="Sivarajan S.R."/>
            <person name="Poveda L."/>
            <person name="Shimizu-Inatsugi R."/>
            <person name="Schlapbach R."/>
            <person name="Sreeman S.M."/>
            <person name="Shimizu K.K."/>
        </authorList>
    </citation>
    <scope>NUCLEOTIDE SEQUENCE</scope>
</reference>
<reference evidence="1" key="1">
    <citation type="journal article" date="2018" name="DNA Res.">
        <title>Multiple hybrid de novo genome assembly of finger millet, an orphan allotetraploid crop.</title>
        <authorList>
            <person name="Hatakeyama M."/>
            <person name="Aluri S."/>
            <person name="Balachadran M.T."/>
            <person name="Sivarajan S.R."/>
            <person name="Patrignani A."/>
            <person name="Gruter S."/>
            <person name="Poveda L."/>
            <person name="Shimizu-Inatsugi R."/>
            <person name="Baeten J."/>
            <person name="Francoijs K.J."/>
            <person name="Nataraja K.N."/>
            <person name="Reddy Y.A.N."/>
            <person name="Phadnis S."/>
            <person name="Ravikumar R.L."/>
            <person name="Schlapbach R."/>
            <person name="Sreeman S.M."/>
            <person name="Shimizu K.K."/>
        </authorList>
    </citation>
    <scope>NUCLEOTIDE SEQUENCE</scope>
</reference>
<proteinExistence type="predicted"/>
<gene>
    <name evidence="1" type="primary">gb24921</name>
    <name evidence="1" type="ORF">PR202_gb24921</name>
</gene>
<comment type="caution">
    <text evidence="1">The sequence shown here is derived from an EMBL/GenBank/DDBJ whole genome shotgun (WGS) entry which is preliminary data.</text>
</comment>
<keyword evidence="2" id="KW-1185">Reference proteome</keyword>
<name>A0AAV5FNN8_ELECO</name>
<evidence type="ECO:0000313" key="2">
    <source>
        <dbReference type="Proteomes" id="UP001054889"/>
    </source>
</evidence>
<dbReference type="EMBL" id="BQKI01000088">
    <property type="protein sequence ID" value="GJN36085.1"/>
    <property type="molecule type" value="Genomic_DNA"/>
</dbReference>
<dbReference type="Proteomes" id="UP001054889">
    <property type="component" value="Unassembled WGS sequence"/>
</dbReference>